<sequence length="451" mass="44900">MSTAAPEVASLLRVTVLFRGRRADLAVPGVVPVCDLLPELAAAVSALDPYSVHGGYRLVRADGSVLLPETGLTAQGVEDGAQLTVEPGVDVAPARVYDDVVEAVADTVQKAERPWDSAASRTTALAASALLLLLGSVALGLERHVGLPVTAVTGSLALLLVVAAAVLARTSDEPQAATVVAWSAVPYAAVAGLAGAPDEPVSRLPLALAGAGVLVAALAGIGALRSTRVALLPAAVVGTAGLAAGVALAATSWPTARVVAVVLVVAVLLGSAVPALALAAARVRAPAPRSDSEIVADPEPVDPADVTRQVRLGRSLQVALAVASGLLAVLSAPFVVRLGVSGLLLGVVACAVVLLRTRQYRALRDVSVGMACGIAGLVALAVAAVVVHPSWREALAACLVGVGVVLLAAAVTPHPPSIRLARAADVAEAVALVALLPLLVLATGLVAAVRS</sequence>
<evidence type="ECO:0000256" key="6">
    <source>
        <dbReference type="ARBA" id="ARBA00023136"/>
    </source>
</evidence>
<comment type="subcellular location">
    <subcellularLocation>
        <location evidence="1">Cell membrane</location>
        <topology evidence="1">Multi-pass membrane protein</topology>
    </subcellularLocation>
</comment>
<dbReference type="Proteomes" id="UP000800981">
    <property type="component" value="Unassembled WGS sequence"/>
</dbReference>
<feature type="transmembrane region" description="Helical" evidence="7">
    <location>
        <begin position="123"/>
        <end position="141"/>
    </location>
</feature>
<accession>A0ABX0GYZ6</accession>
<evidence type="ECO:0000256" key="3">
    <source>
        <dbReference type="ARBA" id="ARBA00022475"/>
    </source>
</evidence>
<evidence type="ECO:0000256" key="7">
    <source>
        <dbReference type="SAM" id="Phobius"/>
    </source>
</evidence>
<name>A0ABX0GYZ6_9ACTN</name>
<dbReference type="Pfam" id="PF08817">
    <property type="entry name" value="YukD"/>
    <property type="match status" value="1"/>
</dbReference>
<keyword evidence="4 7" id="KW-0812">Transmembrane</keyword>
<evidence type="ECO:0000313" key="9">
    <source>
        <dbReference type="EMBL" id="NHC14819.1"/>
    </source>
</evidence>
<reference evidence="9 10" key="1">
    <citation type="submission" date="2020-03" db="EMBL/GenBank/DDBJ databases">
        <title>Two novel Motilibacter sp.</title>
        <authorList>
            <person name="Liu S."/>
        </authorList>
    </citation>
    <scope>NUCLEOTIDE SEQUENCE [LARGE SCALE GENOMIC DNA]</scope>
    <source>
        <strain evidence="9 10">E257</strain>
    </source>
</reference>
<dbReference type="InterPro" id="IPR044049">
    <property type="entry name" value="EccD_transm"/>
</dbReference>
<proteinExistence type="inferred from homology"/>
<protein>
    <submittedName>
        <fullName evidence="9">Type VII secretion integral membrane protein EccD</fullName>
    </submittedName>
</protein>
<feature type="transmembrane region" description="Helical" evidence="7">
    <location>
        <begin position="147"/>
        <end position="167"/>
    </location>
</feature>
<gene>
    <name evidence="9" type="primary">eccD</name>
    <name evidence="9" type="ORF">G9H71_13605</name>
</gene>
<feature type="transmembrane region" description="Helical" evidence="7">
    <location>
        <begin position="231"/>
        <end position="253"/>
    </location>
</feature>
<comment type="similarity">
    <text evidence="2">Belongs to the EccD/Snm4 family.</text>
</comment>
<keyword evidence="3" id="KW-1003">Cell membrane</keyword>
<feature type="transmembrane region" description="Helical" evidence="7">
    <location>
        <begin position="179"/>
        <end position="197"/>
    </location>
</feature>
<comment type="caution">
    <text evidence="9">The sequence shown here is derived from an EMBL/GenBank/DDBJ whole genome shotgun (WGS) entry which is preliminary data.</text>
</comment>
<dbReference type="Gene3D" id="3.10.20.90">
    <property type="entry name" value="Phosphatidylinositol 3-kinase Catalytic Subunit, Chain A, domain 1"/>
    <property type="match status" value="1"/>
</dbReference>
<keyword evidence="5 7" id="KW-1133">Transmembrane helix</keyword>
<evidence type="ECO:0000256" key="5">
    <source>
        <dbReference type="ARBA" id="ARBA00022989"/>
    </source>
</evidence>
<dbReference type="Pfam" id="PF19053">
    <property type="entry name" value="EccD"/>
    <property type="match status" value="1"/>
</dbReference>
<feature type="domain" description="EccD-like transmembrane" evidence="8">
    <location>
        <begin position="120"/>
        <end position="451"/>
    </location>
</feature>
<feature type="transmembrane region" description="Helical" evidence="7">
    <location>
        <begin position="259"/>
        <end position="281"/>
    </location>
</feature>
<dbReference type="NCBIfam" id="TIGR03920">
    <property type="entry name" value="T7SS_EccD"/>
    <property type="match status" value="1"/>
</dbReference>
<dbReference type="InterPro" id="IPR006707">
    <property type="entry name" value="T7SS_EccD"/>
</dbReference>
<feature type="transmembrane region" description="Helical" evidence="7">
    <location>
        <begin position="338"/>
        <end position="355"/>
    </location>
</feature>
<evidence type="ECO:0000256" key="2">
    <source>
        <dbReference type="ARBA" id="ARBA00006162"/>
    </source>
</evidence>
<feature type="transmembrane region" description="Helical" evidence="7">
    <location>
        <begin position="394"/>
        <end position="414"/>
    </location>
</feature>
<dbReference type="EMBL" id="JAANNP010000011">
    <property type="protein sequence ID" value="NHC14819.1"/>
    <property type="molecule type" value="Genomic_DNA"/>
</dbReference>
<dbReference type="PIRSF" id="PIRSF017804">
    <property type="entry name" value="Secretion_EccD1"/>
    <property type="match status" value="1"/>
</dbReference>
<evidence type="ECO:0000256" key="1">
    <source>
        <dbReference type="ARBA" id="ARBA00004651"/>
    </source>
</evidence>
<keyword evidence="10" id="KW-1185">Reference proteome</keyword>
<feature type="transmembrane region" description="Helical" evidence="7">
    <location>
        <begin position="203"/>
        <end position="224"/>
    </location>
</feature>
<evidence type="ECO:0000313" key="10">
    <source>
        <dbReference type="Proteomes" id="UP000800981"/>
    </source>
</evidence>
<dbReference type="RefSeq" id="WP_166282725.1">
    <property type="nucleotide sequence ID" value="NZ_JAANNP010000011.1"/>
</dbReference>
<feature type="transmembrane region" description="Helical" evidence="7">
    <location>
        <begin position="367"/>
        <end position="388"/>
    </location>
</feature>
<keyword evidence="6 7" id="KW-0472">Membrane</keyword>
<dbReference type="InterPro" id="IPR024962">
    <property type="entry name" value="YukD-like"/>
</dbReference>
<organism evidence="9 10">
    <name type="scientific">Motilibacter deserti</name>
    <dbReference type="NCBI Taxonomy" id="2714956"/>
    <lineage>
        <taxon>Bacteria</taxon>
        <taxon>Bacillati</taxon>
        <taxon>Actinomycetota</taxon>
        <taxon>Actinomycetes</taxon>
        <taxon>Motilibacterales</taxon>
        <taxon>Motilibacteraceae</taxon>
        <taxon>Motilibacter</taxon>
    </lineage>
</organism>
<feature type="transmembrane region" description="Helical" evidence="7">
    <location>
        <begin position="426"/>
        <end position="449"/>
    </location>
</feature>
<evidence type="ECO:0000256" key="4">
    <source>
        <dbReference type="ARBA" id="ARBA00022692"/>
    </source>
</evidence>
<evidence type="ECO:0000259" key="8">
    <source>
        <dbReference type="Pfam" id="PF19053"/>
    </source>
</evidence>